<dbReference type="OrthoDB" id="389074at2"/>
<comment type="cofactor">
    <cofactor evidence="1 4">
        <name>pyridoxal 5'-phosphate</name>
        <dbReference type="ChEBI" id="CHEBI:597326"/>
    </cofactor>
</comment>
<evidence type="ECO:0000313" key="6">
    <source>
        <dbReference type="EMBL" id="ABG33679.1"/>
    </source>
</evidence>
<keyword evidence="6" id="KW-0808">Transferase</keyword>
<dbReference type="InterPro" id="IPR000192">
    <property type="entry name" value="Aminotrans_V_dom"/>
</dbReference>
<gene>
    <name evidence="6" type="ordered locus">RD1_4244</name>
</gene>
<proteinExistence type="inferred from homology"/>
<feature type="domain" description="Aminotransferase class V" evidence="5">
    <location>
        <begin position="123"/>
        <end position="196"/>
    </location>
</feature>
<evidence type="ECO:0000313" key="7">
    <source>
        <dbReference type="Proteomes" id="UP000007029"/>
    </source>
</evidence>
<evidence type="ECO:0000256" key="1">
    <source>
        <dbReference type="ARBA" id="ARBA00001933"/>
    </source>
</evidence>
<dbReference type="Gene3D" id="3.90.1150.10">
    <property type="entry name" value="Aspartate Aminotransferase, domain 1"/>
    <property type="match status" value="1"/>
</dbReference>
<name>Q160B4_ROSDO</name>
<dbReference type="KEGG" id="rde:RD1_4244"/>
<accession>Q160B4</accession>
<dbReference type="PANTHER" id="PTHR21152">
    <property type="entry name" value="AMINOTRANSFERASE CLASS V"/>
    <property type="match status" value="1"/>
</dbReference>
<evidence type="ECO:0000256" key="2">
    <source>
        <dbReference type="ARBA" id="ARBA00009236"/>
    </source>
</evidence>
<dbReference type="EMBL" id="CP000362">
    <property type="protein sequence ID" value="ABG33679.1"/>
    <property type="molecule type" value="Genomic_DNA"/>
</dbReference>
<dbReference type="InterPro" id="IPR015422">
    <property type="entry name" value="PyrdxlP-dep_Trfase_small"/>
</dbReference>
<dbReference type="RefSeq" id="WP_011570289.1">
    <property type="nucleotide sequence ID" value="NC_008209.1"/>
</dbReference>
<dbReference type="GO" id="GO:0019265">
    <property type="term" value="P:glycine biosynthetic process, by transamination of glyoxylate"/>
    <property type="evidence" value="ECO:0007669"/>
    <property type="project" value="TreeGrafter"/>
</dbReference>
<sequence>MTQIFPKLDIPQTIAAGPGPGNTDERVLAAYAGAGLADHMHGDVLRGMVECKKMLRAVWGTENIHTYGVAGTGWSGLDVMFSGVMPGDKVVIFTNGTFSGIDGLTVRMKAATKDELAADSLNPQAASVVTIEVPHGQSVTGDIIEAALAEHKPKWAAMAHWETGSGRINDIAGFSAACEKHGAMGLVDAVSSLGVGDFRIDDFPGIHGWASCPQKGICCLPLTYAPVSFTDRFIETLKATGTRTFVHHPILEARHWGIIDGKDVEKGTYHRTHSAYAVAAFHEALRITLEQGVSARAEEYAFHESALRAAVEAMGCKVTSNMTSLIVLNLPDDLAGREMELVQSCRAQNFGIWPTLSEPVQVRIGILNLLNRATITDIAHRFAQAIRDMGGKIEQSSVDNALNTVYAKAIAAE</sequence>
<dbReference type="eggNOG" id="COG0075">
    <property type="taxonomic scope" value="Bacteria"/>
</dbReference>
<organism evidence="6 7">
    <name type="scientific">Roseobacter denitrificans (strain ATCC 33942 / OCh 114)</name>
    <name type="common">Erythrobacter sp. (strain OCh 114)</name>
    <name type="synonym">Roseobacter denitrificans</name>
    <dbReference type="NCBI Taxonomy" id="375451"/>
    <lineage>
        <taxon>Bacteria</taxon>
        <taxon>Pseudomonadati</taxon>
        <taxon>Pseudomonadota</taxon>
        <taxon>Alphaproteobacteria</taxon>
        <taxon>Rhodobacterales</taxon>
        <taxon>Roseobacteraceae</taxon>
        <taxon>Roseobacter</taxon>
    </lineage>
</organism>
<feature type="modified residue" description="N6-(pyridoxal phosphate)lysine" evidence="4">
    <location>
        <position position="215"/>
    </location>
</feature>
<reference evidence="6 7" key="1">
    <citation type="journal article" date="2007" name="J. Bacteriol.">
        <title>The complete genome sequence of Roseobacter denitrificans reveals a mixotrophic rather than photosynthetic metabolism.</title>
        <authorList>
            <person name="Swingley W.D."/>
            <person name="Sadekar S."/>
            <person name="Mastrian S.D."/>
            <person name="Matthies H.J."/>
            <person name="Hao J."/>
            <person name="Ramos H."/>
            <person name="Acharya C.R."/>
            <person name="Conrad A.L."/>
            <person name="Taylor H.L."/>
            <person name="Dejesa L.C."/>
            <person name="Shah M.K."/>
            <person name="O'huallachain M.E."/>
            <person name="Lince M.T."/>
            <person name="Blankenship R.E."/>
            <person name="Beatty J.T."/>
            <person name="Touchman J.W."/>
        </authorList>
    </citation>
    <scope>NUCLEOTIDE SEQUENCE [LARGE SCALE GENOMIC DNA]</scope>
    <source>
        <strain evidence="7">ATCC 33942 / OCh 114</strain>
    </source>
</reference>
<dbReference type="Proteomes" id="UP000007029">
    <property type="component" value="Chromosome"/>
</dbReference>
<dbReference type="PIRSF" id="PIRSF000524">
    <property type="entry name" value="SPT"/>
    <property type="match status" value="1"/>
</dbReference>
<keyword evidence="3 4" id="KW-0663">Pyridoxal phosphate</keyword>
<dbReference type="STRING" id="375451.RD1_4244"/>
<dbReference type="HOGENOM" id="CLU_672349_0_0_5"/>
<dbReference type="SUPFAM" id="SSF53383">
    <property type="entry name" value="PLP-dependent transferases"/>
    <property type="match status" value="1"/>
</dbReference>
<evidence type="ECO:0000256" key="4">
    <source>
        <dbReference type="PIRSR" id="PIRSR000524-50"/>
    </source>
</evidence>
<evidence type="ECO:0000256" key="3">
    <source>
        <dbReference type="ARBA" id="ARBA00022898"/>
    </source>
</evidence>
<dbReference type="GO" id="GO:0008453">
    <property type="term" value="F:alanine-glyoxylate transaminase activity"/>
    <property type="evidence" value="ECO:0007669"/>
    <property type="project" value="TreeGrafter"/>
</dbReference>
<dbReference type="InterPro" id="IPR015421">
    <property type="entry name" value="PyrdxlP-dep_Trfase_major"/>
</dbReference>
<dbReference type="InterPro" id="IPR015424">
    <property type="entry name" value="PyrdxlP-dep_Trfase"/>
</dbReference>
<keyword evidence="7" id="KW-1185">Reference proteome</keyword>
<dbReference type="Gene3D" id="3.40.640.10">
    <property type="entry name" value="Type I PLP-dependent aspartate aminotransferase-like (Major domain)"/>
    <property type="match status" value="1"/>
</dbReference>
<dbReference type="AlphaFoldDB" id="Q160B4"/>
<dbReference type="InterPro" id="IPR024169">
    <property type="entry name" value="SP_NH2Trfase/AEP_transaminase"/>
</dbReference>
<dbReference type="GO" id="GO:0004760">
    <property type="term" value="F:L-serine-pyruvate transaminase activity"/>
    <property type="evidence" value="ECO:0007669"/>
    <property type="project" value="TreeGrafter"/>
</dbReference>
<dbReference type="PANTHER" id="PTHR21152:SF40">
    <property type="entry name" value="ALANINE--GLYOXYLATE AMINOTRANSFERASE"/>
    <property type="match status" value="1"/>
</dbReference>
<keyword evidence="6" id="KW-0032">Aminotransferase</keyword>
<evidence type="ECO:0000259" key="5">
    <source>
        <dbReference type="Pfam" id="PF00266"/>
    </source>
</evidence>
<protein>
    <submittedName>
        <fullName evidence="6">Aminotransferase, putative</fullName>
    </submittedName>
</protein>
<dbReference type="Pfam" id="PF00266">
    <property type="entry name" value="Aminotran_5"/>
    <property type="match status" value="1"/>
</dbReference>
<comment type="similarity">
    <text evidence="2">Belongs to the class-V pyridoxal-phosphate-dependent aminotransferase family.</text>
</comment>